<proteinExistence type="predicted"/>
<name>A0AA86VZU8_9FABA</name>
<keyword evidence="2" id="KW-1185">Reference proteome</keyword>
<sequence length="72" mass="7892">MLDSTLSQLQMVNTDGTYFHKDHAPNATTVVVDSEDDEMVVVDAPVEGTSSSAHTEACPSLEDMVFNMNQRM</sequence>
<evidence type="ECO:0000313" key="1">
    <source>
        <dbReference type="EMBL" id="CAJ1969415.1"/>
    </source>
</evidence>
<accession>A0AA86VZU8</accession>
<dbReference type="Proteomes" id="UP001189624">
    <property type="component" value="Chromosome 7"/>
</dbReference>
<reference evidence="1" key="1">
    <citation type="submission" date="2023-10" db="EMBL/GenBank/DDBJ databases">
        <authorList>
            <person name="Domelevo Entfellner J.-B."/>
        </authorList>
    </citation>
    <scope>NUCLEOTIDE SEQUENCE</scope>
</reference>
<gene>
    <name evidence="1" type="ORF">AYBTSS11_LOCUS22248</name>
</gene>
<organism evidence="1 2">
    <name type="scientific">Sphenostylis stenocarpa</name>
    <dbReference type="NCBI Taxonomy" id="92480"/>
    <lineage>
        <taxon>Eukaryota</taxon>
        <taxon>Viridiplantae</taxon>
        <taxon>Streptophyta</taxon>
        <taxon>Embryophyta</taxon>
        <taxon>Tracheophyta</taxon>
        <taxon>Spermatophyta</taxon>
        <taxon>Magnoliopsida</taxon>
        <taxon>eudicotyledons</taxon>
        <taxon>Gunneridae</taxon>
        <taxon>Pentapetalae</taxon>
        <taxon>rosids</taxon>
        <taxon>fabids</taxon>
        <taxon>Fabales</taxon>
        <taxon>Fabaceae</taxon>
        <taxon>Papilionoideae</taxon>
        <taxon>50 kb inversion clade</taxon>
        <taxon>NPAAA clade</taxon>
        <taxon>indigoferoid/millettioid clade</taxon>
        <taxon>Phaseoleae</taxon>
        <taxon>Sphenostylis</taxon>
    </lineage>
</organism>
<evidence type="ECO:0000313" key="2">
    <source>
        <dbReference type="Proteomes" id="UP001189624"/>
    </source>
</evidence>
<dbReference type="EMBL" id="OY731404">
    <property type="protein sequence ID" value="CAJ1969415.1"/>
    <property type="molecule type" value="Genomic_DNA"/>
</dbReference>
<dbReference type="AlphaFoldDB" id="A0AA86VZU8"/>
<protein>
    <submittedName>
        <fullName evidence="1">Uncharacterized protein</fullName>
    </submittedName>
</protein>
<dbReference type="Gramene" id="rna-AYBTSS11_LOCUS22248">
    <property type="protein sequence ID" value="CAJ1969415.1"/>
    <property type="gene ID" value="gene-AYBTSS11_LOCUS22248"/>
</dbReference>